<keyword evidence="4 6" id="KW-1133">Transmembrane helix</keyword>
<feature type="transmembrane region" description="Helical" evidence="6">
    <location>
        <begin position="31"/>
        <end position="51"/>
    </location>
</feature>
<evidence type="ECO:0000313" key="7">
    <source>
        <dbReference type="EMBL" id="MBC9209458.1"/>
    </source>
</evidence>
<evidence type="ECO:0000256" key="6">
    <source>
        <dbReference type="SAM" id="Phobius"/>
    </source>
</evidence>
<dbReference type="PANTHER" id="PTHR21716">
    <property type="entry name" value="TRANSMEMBRANE PROTEIN"/>
    <property type="match status" value="1"/>
</dbReference>
<dbReference type="Pfam" id="PF01594">
    <property type="entry name" value="AI-2E_transport"/>
    <property type="match status" value="1"/>
</dbReference>
<feature type="transmembrane region" description="Helical" evidence="6">
    <location>
        <begin position="219"/>
        <end position="248"/>
    </location>
</feature>
<comment type="similarity">
    <text evidence="2">Belongs to the autoinducer-2 exporter (AI-2E) (TC 2.A.86) family.</text>
</comment>
<sequence>MRRRTISLLVLTVAFLLLLWQVPDVLLLTFAGVLLAVFLRGGGDLIGLRFGLSGPVRVLLFVLVLVLLFAGFVLLAAAPLADQMNQLWQQVPRMVQQVTQRLSSYSWGQELLERVKPENLSLPSGGGSSAFSALGTTFGAVGNFVLLLFLGLYFAMDPGLYRRGIVALLAPSLHAKAFAVFEEAGHTLRGWLGAQMISMAAVGVLMGLGFWLLGLPLAVLLGVIAGLLAFIPNIGPVIAAVPAILLGLEGGTSGALAVLGVYLTVQSIESYLITPYVQKRSVDLPPALTIIVQVGMGTLYGIMGLALATPLAALGLMLVRHLYIKDYLETEPPAERPVLLR</sequence>
<evidence type="ECO:0000256" key="5">
    <source>
        <dbReference type="ARBA" id="ARBA00023136"/>
    </source>
</evidence>
<feature type="transmembrane region" description="Helical" evidence="6">
    <location>
        <begin position="130"/>
        <end position="155"/>
    </location>
</feature>
<proteinExistence type="inferred from homology"/>
<evidence type="ECO:0000313" key="8">
    <source>
        <dbReference type="Proteomes" id="UP000626026"/>
    </source>
</evidence>
<dbReference type="RefSeq" id="WP_187786589.1">
    <property type="nucleotide sequence ID" value="NZ_JACTVA010000056.1"/>
</dbReference>
<feature type="transmembrane region" description="Helical" evidence="6">
    <location>
        <begin position="255"/>
        <end position="277"/>
    </location>
</feature>
<dbReference type="InterPro" id="IPR002549">
    <property type="entry name" value="AI-2E-like"/>
</dbReference>
<evidence type="ECO:0000256" key="1">
    <source>
        <dbReference type="ARBA" id="ARBA00004141"/>
    </source>
</evidence>
<dbReference type="PANTHER" id="PTHR21716:SF62">
    <property type="entry name" value="TRANSPORT PROTEIN YDBI-RELATED"/>
    <property type="match status" value="1"/>
</dbReference>
<evidence type="ECO:0000256" key="4">
    <source>
        <dbReference type="ARBA" id="ARBA00022989"/>
    </source>
</evidence>
<dbReference type="EMBL" id="JACTVA010000056">
    <property type="protein sequence ID" value="MBC9209458.1"/>
    <property type="molecule type" value="Genomic_DNA"/>
</dbReference>
<dbReference type="Proteomes" id="UP000626026">
    <property type="component" value="Unassembled WGS sequence"/>
</dbReference>
<keyword evidence="5 6" id="KW-0472">Membrane</keyword>
<keyword evidence="3 6" id="KW-0812">Transmembrane</keyword>
<comment type="subcellular location">
    <subcellularLocation>
        <location evidence="1">Membrane</location>
        <topology evidence="1">Multi-pass membrane protein</topology>
    </subcellularLocation>
</comment>
<feature type="transmembrane region" description="Helical" evidence="6">
    <location>
        <begin position="191"/>
        <end position="213"/>
    </location>
</feature>
<evidence type="ECO:0000256" key="3">
    <source>
        <dbReference type="ARBA" id="ARBA00022692"/>
    </source>
</evidence>
<feature type="transmembrane region" description="Helical" evidence="6">
    <location>
        <begin position="58"/>
        <end position="78"/>
    </location>
</feature>
<evidence type="ECO:0000256" key="2">
    <source>
        <dbReference type="ARBA" id="ARBA00009773"/>
    </source>
</evidence>
<comment type="caution">
    <text evidence="7">The sequence shown here is derived from an EMBL/GenBank/DDBJ whole genome shotgun (WGS) entry which is preliminary data.</text>
</comment>
<gene>
    <name evidence="7" type="ORF">IBL26_21610</name>
</gene>
<accession>A0ABR7RSW4</accession>
<feature type="transmembrane region" description="Helical" evidence="6">
    <location>
        <begin position="297"/>
        <end position="319"/>
    </location>
</feature>
<keyword evidence="8" id="KW-1185">Reference proteome</keyword>
<name>A0ABR7RSW4_9PROT</name>
<reference evidence="7 8" key="1">
    <citation type="journal article" date="2013" name="Int. J. Syst. Evol. Microbiol.">
        <title>Roseomonas aerophila sp. nov., isolated from air.</title>
        <authorList>
            <person name="Kim S.J."/>
            <person name="Weon H.Y."/>
            <person name="Ahn J.H."/>
            <person name="Hong S.B."/>
            <person name="Seok S.J."/>
            <person name="Whang K.S."/>
            <person name="Kwon S.W."/>
        </authorList>
    </citation>
    <scope>NUCLEOTIDE SEQUENCE [LARGE SCALE GENOMIC DNA]</scope>
    <source>
        <strain evidence="7 8">NBRC 108923</strain>
    </source>
</reference>
<organism evidence="7 8">
    <name type="scientific">Teichococcus aerophilus</name>
    <dbReference type="NCBI Taxonomy" id="1224513"/>
    <lineage>
        <taxon>Bacteria</taxon>
        <taxon>Pseudomonadati</taxon>
        <taxon>Pseudomonadota</taxon>
        <taxon>Alphaproteobacteria</taxon>
        <taxon>Acetobacterales</taxon>
        <taxon>Roseomonadaceae</taxon>
        <taxon>Roseomonas</taxon>
    </lineage>
</organism>
<protein>
    <submittedName>
        <fullName evidence="7">AI-2E family transporter</fullName>
    </submittedName>
</protein>